<proteinExistence type="predicted"/>
<dbReference type="Proteomes" id="UP000596661">
    <property type="component" value="Unassembled WGS sequence"/>
</dbReference>
<dbReference type="Gramene" id="evm.model.10.1239">
    <property type="protein sequence ID" value="cds.evm.model.10.1239"/>
    <property type="gene ID" value="evm.TU.10.1239"/>
</dbReference>
<dbReference type="EnsemblPlants" id="evm.model.10.1239">
    <property type="protein sequence ID" value="cds.evm.model.10.1239"/>
    <property type="gene ID" value="evm.TU.10.1239"/>
</dbReference>
<accession>A0A803QJ14</accession>
<name>A0A803QJ14_CANSA</name>
<sequence length="183" mass="21024">MKDYFGKLFTATETRDVILDGVLDVVQPKVSDAMNADLEGLRQGDMLSPFLFLFCAEAFSNLIQHAEDTRTIRDITFGIRGLTVSHVFFADDSLIFFEAIEAECRYFKELLEKYSKASGQVVNFINLKCALANRKNGEYSVRSGYKMAASSQVKEMQSDLKLEEAWWMRMWKLKIPPKVKYFV</sequence>
<keyword evidence="2" id="KW-1185">Reference proteome</keyword>
<reference evidence="1" key="1">
    <citation type="submission" date="2021-03" db="UniProtKB">
        <authorList>
            <consortium name="EnsemblPlants"/>
        </authorList>
    </citation>
    <scope>IDENTIFICATION</scope>
</reference>
<dbReference type="AlphaFoldDB" id="A0A803QJ14"/>
<evidence type="ECO:0000313" key="1">
    <source>
        <dbReference type="EnsemblPlants" id="cds.evm.model.10.1239"/>
    </source>
</evidence>
<evidence type="ECO:0000313" key="2">
    <source>
        <dbReference type="Proteomes" id="UP000596661"/>
    </source>
</evidence>
<organism evidence="1 2">
    <name type="scientific">Cannabis sativa</name>
    <name type="common">Hemp</name>
    <name type="synonym">Marijuana</name>
    <dbReference type="NCBI Taxonomy" id="3483"/>
    <lineage>
        <taxon>Eukaryota</taxon>
        <taxon>Viridiplantae</taxon>
        <taxon>Streptophyta</taxon>
        <taxon>Embryophyta</taxon>
        <taxon>Tracheophyta</taxon>
        <taxon>Spermatophyta</taxon>
        <taxon>Magnoliopsida</taxon>
        <taxon>eudicotyledons</taxon>
        <taxon>Gunneridae</taxon>
        <taxon>Pentapetalae</taxon>
        <taxon>rosids</taxon>
        <taxon>fabids</taxon>
        <taxon>Rosales</taxon>
        <taxon>Cannabaceae</taxon>
        <taxon>Cannabis</taxon>
    </lineage>
</organism>
<evidence type="ECO:0008006" key="3">
    <source>
        <dbReference type="Google" id="ProtNLM"/>
    </source>
</evidence>
<protein>
    <recommendedName>
        <fullName evidence="3">Reverse transcriptase domain-containing protein</fullName>
    </recommendedName>
</protein>
<dbReference type="EMBL" id="UZAU01000818">
    <property type="status" value="NOT_ANNOTATED_CDS"/>
    <property type="molecule type" value="Genomic_DNA"/>
</dbReference>